<gene>
    <name evidence="2" type="ORF">ECRASSUSDP1_LOCUS1208</name>
</gene>
<dbReference type="AlphaFoldDB" id="A0AAD1U6F1"/>
<protein>
    <submittedName>
        <fullName evidence="2">Uncharacterized protein</fullName>
    </submittedName>
</protein>
<dbReference type="EMBL" id="CAMPGE010001143">
    <property type="protein sequence ID" value="CAI2359914.1"/>
    <property type="molecule type" value="Genomic_DNA"/>
</dbReference>
<organism evidence="2 3">
    <name type="scientific">Euplotes crassus</name>
    <dbReference type="NCBI Taxonomy" id="5936"/>
    <lineage>
        <taxon>Eukaryota</taxon>
        <taxon>Sar</taxon>
        <taxon>Alveolata</taxon>
        <taxon>Ciliophora</taxon>
        <taxon>Intramacronucleata</taxon>
        <taxon>Spirotrichea</taxon>
        <taxon>Hypotrichia</taxon>
        <taxon>Euplotida</taxon>
        <taxon>Euplotidae</taxon>
        <taxon>Moneuplotes</taxon>
    </lineage>
</organism>
<evidence type="ECO:0000313" key="3">
    <source>
        <dbReference type="Proteomes" id="UP001295684"/>
    </source>
</evidence>
<feature type="compositionally biased region" description="Basic residues" evidence="1">
    <location>
        <begin position="209"/>
        <end position="224"/>
    </location>
</feature>
<feature type="region of interest" description="Disordered" evidence="1">
    <location>
        <begin position="165"/>
        <end position="224"/>
    </location>
</feature>
<evidence type="ECO:0000313" key="2">
    <source>
        <dbReference type="EMBL" id="CAI2359914.1"/>
    </source>
</evidence>
<comment type="caution">
    <text evidence="2">The sequence shown here is derived from an EMBL/GenBank/DDBJ whole genome shotgun (WGS) entry which is preliminary data.</text>
</comment>
<proteinExistence type="predicted"/>
<dbReference type="Proteomes" id="UP001295684">
    <property type="component" value="Unassembled WGS sequence"/>
</dbReference>
<sequence length="354" mass="40532">MEPKYNVSLPNIPSIVDSIVTKKTPKKQHISKSRMECLRQIEGSLSECFIERRESRITDIKQINFQPIDTQQGHLSRNCFDQRLIKSQVCSNFKELVKDIKSCENIVKMPMIRNEDKHHYIQNLSPLPSFKSSFDILSLQKNKTSRKIKNKKQDRYRKVRKIKFNIPKLPKTTPTSSPIPPTQNSSKSSKKPLINVVDPNDIFTPQKVSPKRKKPKAKQARPLRFRFLDPSSGLGASTRDNLEFRIKQMSKAQYGGFSSYSSPCAKAQKKQSDRKYLKLSKGGIASPKQPELQKGSSLLCSSIQAYLCDTACGHKNQNKPKISEPVRASFKPNECEMIISSPRDNDFKRGNYYY</sequence>
<evidence type="ECO:0000256" key="1">
    <source>
        <dbReference type="SAM" id="MobiDB-lite"/>
    </source>
</evidence>
<name>A0AAD1U6F1_EUPCR</name>
<feature type="compositionally biased region" description="Low complexity" evidence="1">
    <location>
        <begin position="166"/>
        <end position="176"/>
    </location>
</feature>
<accession>A0AAD1U6F1</accession>
<reference evidence="2" key="1">
    <citation type="submission" date="2023-07" db="EMBL/GenBank/DDBJ databases">
        <authorList>
            <consortium name="AG Swart"/>
            <person name="Singh M."/>
            <person name="Singh A."/>
            <person name="Seah K."/>
            <person name="Emmerich C."/>
        </authorList>
    </citation>
    <scope>NUCLEOTIDE SEQUENCE</scope>
    <source>
        <strain evidence="2">DP1</strain>
    </source>
</reference>
<keyword evidence="3" id="KW-1185">Reference proteome</keyword>